<evidence type="ECO:0000313" key="3">
    <source>
        <dbReference type="Proteomes" id="UP000661649"/>
    </source>
</evidence>
<feature type="domain" description="Putative component of 'biosynthetic module'" evidence="1">
    <location>
        <begin position="252"/>
        <end position="487"/>
    </location>
</feature>
<evidence type="ECO:0000259" key="1">
    <source>
        <dbReference type="Pfam" id="PF14266"/>
    </source>
</evidence>
<evidence type="ECO:0000313" key="2">
    <source>
        <dbReference type="EMBL" id="MBC8627054.1"/>
    </source>
</evidence>
<protein>
    <recommendedName>
        <fullName evidence="1">Putative component of 'biosynthetic module' domain-containing protein</fullName>
    </recommendedName>
</protein>
<dbReference type="Pfam" id="PF14266">
    <property type="entry name" value="YceG_bac"/>
    <property type="match status" value="3"/>
</dbReference>
<name>A0ABR7P6V8_9FIRM</name>
<gene>
    <name evidence="2" type="ORF">H8712_00175</name>
</gene>
<reference evidence="2 3" key="1">
    <citation type="submission" date="2020-08" db="EMBL/GenBank/DDBJ databases">
        <title>Genome public.</title>
        <authorList>
            <person name="Liu C."/>
            <person name="Sun Q."/>
        </authorList>
    </citation>
    <scope>NUCLEOTIDE SEQUENCE [LARGE SCALE GENOMIC DNA]</scope>
    <source>
        <strain evidence="2 3">3_YM_SP_D4_24.mj</strain>
    </source>
</reference>
<keyword evidence="3" id="KW-1185">Reference proteome</keyword>
<dbReference type="RefSeq" id="WP_187557983.1">
    <property type="nucleotide sequence ID" value="NZ_JACRTP010000001.1"/>
</dbReference>
<proteinExistence type="predicted"/>
<organism evidence="2 3">
    <name type="scientific">Blautia stercoris</name>
    <dbReference type="NCBI Taxonomy" id="871664"/>
    <lineage>
        <taxon>Bacteria</taxon>
        <taxon>Bacillati</taxon>
        <taxon>Bacillota</taxon>
        <taxon>Clostridia</taxon>
        <taxon>Lachnospirales</taxon>
        <taxon>Lachnospiraceae</taxon>
        <taxon>Blautia</taxon>
    </lineage>
</organism>
<feature type="domain" description="Putative component of 'biosynthetic module'" evidence="1">
    <location>
        <begin position="507"/>
        <end position="724"/>
    </location>
</feature>
<dbReference type="Proteomes" id="UP000661649">
    <property type="component" value="Unassembled WGS sequence"/>
</dbReference>
<comment type="caution">
    <text evidence="2">The sequence shown here is derived from an EMBL/GenBank/DDBJ whole genome shotgun (WGS) entry which is preliminary data.</text>
</comment>
<accession>A0ABR7P6V8</accession>
<sequence length="758" mass="89037">MFEHKKINTLNDFFIELHKRPEEGIYFYRLNGYSNEIKTFIQNYYESARKAGVVIEGKIPNPDEKNLAYYNEIMGMDFQMNPAFIETALKKWLPRMNSFQRKNVAYSIYDTLDSLRKSGKNENMLKNAYIKFMCWLYYKFERIVNLLGTEKVPKILYEGEISQYELLLIVVLAKAGCDVVLLQYHGDNRYLKLDSTSQLSEEWKAPDLTNFPADFSLKQLRTQMQEAFERERLYGRASSYKNCTNAWIEGKALEDIQKDVSTRGADNSFFYNCYCLINGVEDKLTYVNQLFLFYQSIAESKRNLVAIDEKIPLPQPEEISSVRRKNYMNLEQMLLDLSFNLKVPENVELQRLLIKAFMDVMFSESKKSGVNLNRLLNQAVYLLCWTKRYQSILFKNWKMPEIACFFYMTAQVTENEALFLRMLARLPVDVLILNPQRTGKGELEDPLLYEENYSETLNIKKIPRENVDVQMGTVAYQAERELDTILYQDTGIYRNQQYQNASVINLKTTYEEIGILWKEELKYRPNFSTTQDIVNLPVIFAKVCGIKNGDETAYWTSIKELITEDTFVVKHFPFLQATDENPMKPYATEFWKNERLHKNKIKNHPSYPYAMLREEMQDYILDKLEQLIKSRVISGTFENGTEYTIVSTVLNLPKEVVRLLQAFDFTKENPKAVLIHTGEKMISLEDTILTAFLNLAGFDVAFFVPTGYQSIEKYFNRKLFDEYQIGEYKYDLQIPDFNHFLGNTWVRKWRDKLLGKGV</sequence>
<dbReference type="EMBL" id="JACRTP010000001">
    <property type="protein sequence ID" value="MBC8627054.1"/>
    <property type="molecule type" value="Genomic_DNA"/>
</dbReference>
<dbReference type="InterPro" id="IPR025647">
    <property type="entry name" value="YceG_bac"/>
</dbReference>
<feature type="domain" description="Putative component of 'biosynthetic module'" evidence="1">
    <location>
        <begin position="14"/>
        <end position="210"/>
    </location>
</feature>